<evidence type="ECO:0000313" key="2">
    <source>
        <dbReference type="EMBL" id="TQM77534.1"/>
    </source>
</evidence>
<accession>A0A543J3Y2</accession>
<evidence type="ECO:0000313" key="3">
    <source>
        <dbReference type="Proteomes" id="UP000319213"/>
    </source>
</evidence>
<dbReference type="InterPro" id="IPR026334">
    <property type="entry name" value="FxSxx-COOH"/>
</dbReference>
<dbReference type="Proteomes" id="UP000319213">
    <property type="component" value="Unassembled WGS sequence"/>
</dbReference>
<sequence length="65" mass="6700">MPEENVTRDHAGDGSDAGGGLLDLTGLDLTDLDAADPTALGAALRRMLDARSQDTSQDVVAGFQD</sequence>
<dbReference type="RefSeq" id="WP_170198911.1">
    <property type="nucleotide sequence ID" value="NZ_VFPQ01000001.1"/>
</dbReference>
<organism evidence="2 3">
    <name type="scientific">Thermopolyspora flexuosa</name>
    <dbReference type="NCBI Taxonomy" id="103836"/>
    <lineage>
        <taxon>Bacteria</taxon>
        <taxon>Bacillati</taxon>
        <taxon>Actinomycetota</taxon>
        <taxon>Actinomycetes</taxon>
        <taxon>Streptosporangiales</taxon>
        <taxon>Streptosporangiaceae</taxon>
        <taxon>Thermopolyspora</taxon>
    </lineage>
</organism>
<proteinExistence type="predicted"/>
<comment type="caution">
    <text evidence="2">The sequence shown here is derived from an EMBL/GenBank/DDBJ whole genome shotgun (WGS) entry which is preliminary data.</text>
</comment>
<reference evidence="2 3" key="1">
    <citation type="submission" date="2019-06" db="EMBL/GenBank/DDBJ databases">
        <title>Sequencing the genomes of 1000 actinobacteria strains.</title>
        <authorList>
            <person name="Klenk H.-P."/>
        </authorList>
    </citation>
    <scope>NUCLEOTIDE SEQUENCE [LARGE SCALE GENOMIC DNA]</scope>
    <source>
        <strain evidence="2 3">DSM 43186</strain>
    </source>
</reference>
<evidence type="ECO:0000256" key="1">
    <source>
        <dbReference type="SAM" id="MobiDB-lite"/>
    </source>
</evidence>
<feature type="compositionally biased region" description="Basic and acidic residues" evidence="1">
    <location>
        <begin position="1"/>
        <end position="13"/>
    </location>
</feature>
<feature type="region of interest" description="Disordered" evidence="1">
    <location>
        <begin position="1"/>
        <end position="22"/>
    </location>
</feature>
<gene>
    <name evidence="2" type="ORF">FHX40_4299</name>
</gene>
<dbReference type="NCBIfam" id="TIGR04268">
    <property type="entry name" value="FxSxx-COOH"/>
    <property type="match status" value="1"/>
</dbReference>
<dbReference type="AlphaFoldDB" id="A0A543J3Y2"/>
<protein>
    <submittedName>
        <fullName evidence="2">FXSXX-COOH protein</fullName>
    </submittedName>
</protein>
<dbReference type="EMBL" id="VFPQ01000001">
    <property type="protein sequence ID" value="TQM77534.1"/>
    <property type="molecule type" value="Genomic_DNA"/>
</dbReference>
<name>A0A543J3Y2_9ACTN</name>
<keyword evidence="3" id="KW-1185">Reference proteome</keyword>